<dbReference type="GO" id="GO:0031380">
    <property type="term" value="C:nuclear RNA-directed RNA polymerase complex"/>
    <property type="evidence" value="ECO:0007669"/>
    <property type="project" value="TreeGrafter"/>
</dbReference>
<gene>
    <name evidence="4" type="ORF">TCIL3000_0_24230</name>
</gene>
<evidence type="ECO:0000259" key="3">
    <source>
        <dbReference type="Pfam" id="PF13087"/>
    </source>
</evidence>
<protein>
    <submittedName>
        <fullName evidence="4">WGS project CAEQ00000000 data, annotated contig 957</fullName>
    </submittedName>
</protein>
<comment type="caution">
    <text evidence="4">The sequence shown here is derived from an EMBL/GenBank/DDBJ whole genome shotgun (WGS) entry which is preliminary data.</text>
</comment>
<feature type="domain" description="DNA2/NAM7 helicase-like C-terminal" evidence="3">
    <location>
        <begin position="1036"/>
        <end position="1229"/>
    </location>
</feature>
<organism evidence="4 5">
    <name type="scientific">Trypanosoma congolense (strain IL3000)</name>
    <dbReference type="NCBI Taxonomy" id="1068625"/>
    <lineage>
        <taxon>Eukaryota</taxon>
        <taxon>Discoba</taxon>
        <taxon>Euglenozoa</taxon>
        <taxon>Kinetoplastea</taxon>
        <taxon>Metakinetoplastina</taxon>
        <taxon>Trypanosomatida</taxon>
        <taxon>Trypanosomatidae</taxon>
        <taxon>Trypanosoma</taxon>
        <taxon>Nannomonas</taxon>
    </lineage>
</organism>
<evidence type="ECO:0000313" key="4">
    <source>
        <dbReference type="EMBL" id="CCD17617.1"/>
    </source>
</evidence>
<dbReference type="AlphaFoldDB" id="F9WJV9"/>
<accession>F9WJV9</accession>
<dbReference type="SUPFAM" id="SSF52540">
    <property type="entry name" value="P-loop containing nucleoside triphosphate hydrolases"/>
    <property type="match status" value="1"/>
</dbReference>
<dbReference type="InterPro" id="IPR027417">
    <property type="entry name" value="P-loop_NTPase"/>
</dbReference>
<feature type="domain" description="DNA2/NAM7 helicase helicase" evidence="2">
    <location>
        <begin position="531"/>
        <end position="1024"/>
    </location>
</feature>
<evidence type="ECO:0000256" key="1">
    <source>
        <dbReference type="SAM" id="MobiDB-lite"/>
    </source>
</evidence>
<dbReference type="PANTHER" id="PTHR10887">
    <property type="entry name" value="DNA2/NAM7 HELICASE FAMILY"/>
    <property type="match status" value="1"/>
</dbReference>
<keyword evidence="5" id="KW-1185">Reference proteome</keyword>
<evidence type="ECO:0000259" key="2">
    <source>
        <dbReference type="Pfam" id="PF13086"/>
    </source>
</evidence>
<dbReference type="EMBL" id="CAEQ01002778">
    <property type="protein sequence ID" value="CCD17617.1"/>
    <property type="molecule type" value="Genomic_DNA"/>
</dbReference>
<proteinExistence type="predicted"/>
<dbReference type="Pfam" id="PF13087">
    <property type="entry name" value="AAA_12"/>
    <property type="match status" value="1"/>
</dbReference>
<dbReference type="InterPro" id="IPR045055">
    <property type="entry name" value="DNA2/NAM7-like"/>
</dbReference>
<feature type="non-terminal residue" evidence="4">
    <location>
        <position position="1229"/>
    </location>
</feature>
<dbReference type="InterPro" id="IPR041679">
    <property type="entry name" value="DNA2/NAM7-like_C"/>
</dbReference>
<dbReference type="GO" id="GO:0031048">
    <property type="term" value="P:regulatory ncRNA-mediated heterochromatin formation"/>
    <property type="evidence" value="ECO:0007669"/>
    <property type="project" value="TreeGrafter"/>
</dbReference>
<dbReference type="PANTHER" id="PTHR10887:SF341">
    <property type="entry name" value="NFX1-TYPE ZINC FINGER-CONTAINING PROTEIN 1"/>
    <property type="match status" value="1"/>
</dbReference>
<feature type="compositionally biased region" description="Basic and acidic residues" evidence="1">
    <location>
        <begin position="861"/>
        <end position="873"/>
    </location>
</feature>
<reference evidence="4 5" key="2">
    <citation type="journal article" date="2012" name="Proc. Natl. Acad. Sci. U.S.A.">
        <title>Antigenic diversity is generated by distinct evolutionary mechanisms in African trypanosome species.</title>
        <authorList>
            <person name="Jackson A.P."/>
            <person name="Berry A."/>
            <person name="Aslett M."/>
            <person name="Allison H.C."/>
            <person name="Burton P."/>
            <person name="Vavrova-Anderson J."/>
            <person name="Brown R."/>
            <person name="Browne H."/>
            <person name="Corton N."/>
            <person name="Hauser H."/>
            <person name="Gamble J."/>
            <person name="Gilderthorp R."/>
            <person name="Marcello L."/>
            <person name="McQuillan J."/>
            <person name="Otto T.D."/>
            <person name="Quail M.A."/>
            <person name="Sanders M.J."/>
            <person name="van Tonder A."/>
            <person name="Ginger M.L."/>
            <person name="Field M.C."/>
            <person name="Barry J.D."/>
            <person name="Hertz-Fowler C."/>
            <person name="Berriman M."/>
        </authorList>
    </citation>
    <scope>NUCLEOTIDE SEQUENCE [LARGE SCALE GENOMIC DNA]</scope>
    <source>
        <strain evidence="4 5">IL3000</strain>
    </source>
</reference>
<name>F9WJV9_TRYCI</name>
<dbReference type="InterPro" id="IPR041677">
    <property type="entry name" value="DNA2/NAM7_AAA_11"/>
</dbReference>
<dbReference type="Proteomes" id="UP000000702">
    <property type="component" value="Unassembled WGS sequence"/>
</dbReference>
<dbReference type="VEuPathDB" id="TriTrypDB:TcIL3000_0_24230"/>
<evidence type="ECO:0000313" key="5">
    <source>
        <dbReference type="Proteomes" id="UP000000702"/>
    </source>
</evidence>
<dbReference type="CDD" id="cd18808">
    <property type="entry name" value="SF1_C_Upf1"/>
    <property type="match status" value="1"/>
</dbReference>
<sequence length="1229" mass="137589">MLSRVQGRGRGKMDAGRRVRNMIRVGEEMVAAALIVENPGLERALDKGYGRWCNKAARHDVSQCSFLHRKESESASPHDLDAVMSVIFQLASSPDPATDIMSDEKLRAGFDKVLQYSNANEDHLLPILHRIMTVDVIKKMSADEGKALLLRCDMWSIRCSGNVERVQSLSGDRQQQLFDLVYEACKRNPYSLDDREALLTTARLPAVSDARREEAERFLRDTEHEAKEAITEHENGNVSGGRRFVASPMYGHDIVPLSQMAIVPRTKGELCMGYTRLSELPRIVVDRFIPYDLRGLHIRALFHLSRADCLHALGEAVKMVEEEGPGWLLRSKANKSGPMIRTVAMTFAGILLHPYSGVVGRLAPCSQERVAKARFLAGDLVVLWPRGGSFSTDILIGVVKHAPDDGVLLVSFVDTLRVLSLSMDGTPFVVARCPGFYLPTEASLAALRQHEADIDGQQEPLLLRACLTGDGTGKPPLYLQNNPYILLGPFVALAAPSADEQPALGPWHGEQWSVELERTTVEGSGGKKALLDGTQLEALQYMFRSRVAIVQGTPGTGKSFVSAKFLQILLENKKLLRIGPIIVMTYTHHALETSLKSLVGLVGGNRYRLGVFGPQDEALKPYEVRLRSAPLDTEEFTRIMNNFTSIVSAESIDLRLEEEILAVMEKYAPHKPPTVNVRNEHKKMVNEQSDIPVHIKELRKSITAMTGKQPPSSFRELETVTASLHRSEWIDAVELIPFMRNVFGALDHRFEKELEDIKKMKGVWRRQNKIKALVKKYVPKTGKHSIDEKLRRLSRDMGKLFHWRSSQDICSLERWRTEGGNDTPLPSLVMVSGSGVQGATAPDVNEADKALERFDKEQMMEERRARGLEDADRGSSAAPQPAFSLLQAPPAEERHEQVMLALHGLDSVPAGKGRNKVISTLLRERLYMLQDQLNSIVQGAEKKSASSMKEDHVRWSKTLSQYDVIGATSTKMMTMIDVIQKCGASVLVVEEAAEVLESHLLSCITKSMQHLVLIGDHKQLRPKVSEFQLESRHNLAVSTMERLVVSDMPCVTLTMQRRMTPVISDLTKPYYRSPTLVGEKAVVIEDHPCTQHKKQPRGVCRPDGTPYRLYFIDHDGEGNKKEIMCDSLASPENRYEAGMAVCIARHLFERNPKMTITILVPYTGQKFAVYRKMDEMHVPRRSRDMGKESGVRLSTIDDYQGEEDDIIILSLVRTEKPGFLRTENRSCVA</sequence>
<feature type="region of interest" description="Disordered" evidence="1">
    <location>
        <begin position="861"/>
        <end position="880"/>
    </location>
</feature>
<dbReference type="Gene3D" id="3.40.50.300">
    <property type="entry name" value="P-loop containing nucleotide triphosphate hydrolases"/>
    <property type="match status" value="3"/>
</dbReference>
<dbReference type="InterPro" id="IPR047187">
    <property type="entry name" value="SF1_C_Upf1"/>
</dbReference>
<dbReference type="GO" id="GO:0004386">
    <property type="term" value="F:helicase activity"/>
    <property type="evidence" value="ECO:0007669"/>
    <property type="project" value="InterPro"/>
</dbReference>
<reference evidence="5" key="1">
    <citation type="submission" date="2011-07" db="EMBL/GenBank/DDBJ databases">
        <title>Divergent evolution of antigenic variation in African trypanosomes.</title>
        <authorList>
            <person name="Jackson A.P."/>
            <person name="Berry A."/>
            <person name="Allison H.C."/>
            <person name="Burton P."/>
            <person name="Anderson J."/>
            <person name="Aslett M."/>
            <person name="Brown R."/>
            <person name="Corton N."/>
            <person name="Harris D."/>
            <person name="Hauser H."/>
            <person name="Gamble J."/>
            <person name="Gilderthorp R."/>
            <person name="McQuillan J."/>
            <person name="Quail M.A."/>
            <person name="Sanders M."/>
            <person name="Van Tonder A."/>
            <person name="Ginger M.L."/>
            <person name="Donelson J.E."/>
            <person name="Field M.C."/>
            <person name="Barry J.D."/>
            <person name="Berriman M."/>
            <person name="Hertz-Fowler C."/>
        </authorList>
    </citation>
    <scope>NUCLEOTIDE SEQUENCE [LARGE SCALE GENOMIC DNA]</scope>
    <source>
        <strain evidence="5">IL3000</strain>
    </source>
</reference>
<dbReference type="Pfam" id="PF13086">
    <property type="entry name" value="AAA_11"/>
    <property type="match status" value="1"/>
</dbReference>